<dbReference type="PANTHER" id="PTHR45632">
    <property type="entry name" value="LD33804P"/>
    <property type="match status" value="1"/>
</dbReference>
<keyword evidence="3" id="KW-1185">Reference proteome</keyword>
<dbReference type="Proteomes" id="UP000325440">
    <property type="component" value="Unassembled WGS sequence"/>
</dbReference>
<organism evidence="2 3">
    <name type="scientific">Cinara cedri</name>
    <dbReference type="NCBI Taxonomy" id="506608"/>
    <lineage>
        <taxon>Eukaryota</taxon>
        <taxon>Metazoa</taxon>
        <taxon>Ecdysozoa</taxon>
        <taxon>Arthropoda</taxon>
        <taxon>Hexapoda</taxon>
        <taxon>Insecta</taxon>
        <taxon>Pterygota</taxon>
        <taxon>Neoptera</taxon>
        <taxon>Paraneoptera</taxon>
        <taxon>Hemiptera</taxon>
        <taxon>Sternorrhyncha</taxon>
        <taxon>Aphidomorpha</taxon>
        <taxon>Aphidoidea</taxon>
        <taxon>Aphididae</taxon>
        <taxon>Lachninae</taxon>
        <taxon>Cinara</taxon>
    </lineage>
</organism>
<dbReference type="EMBL" id="CABPRJ010000024">
    <property type="protein sequence ID" value="VVC26076.1"/>
    <property type="molecule type" value="Genomic_DNA"/>
</dbReference>
<dbReference type="OrthoDB" id="191037at2759"/>
<dbReference type="InterPro" id="IPR000210">
    <property type="entry name" value="BTB/POZ_dom"/>
</dbReference>
<dbReference type="AlphaFoldDB" id="A0A5E4MA04"/>
<dbReference type="SMART" id="SM00225">
    <property type="entry name" value="BTB"/>
    <property type="match status" value="1"/>
</dbReference>
<evidence type="ECO:0000313" key="3">
    <source>
        <dbReference type="Proteomes" id="UP000325440"/>
    </source>
</evidence>
<dbReference type="InterPro" id="IPR011333">
    <property type="entry name" value="SKP1/BTB/POZ_sf"/>
</dbReference>
<evidence type="ECO:0000313" key="2">
    <source>
        <dbReference type="EMBL" id="VVC26076.1"/>
    </source>
</evidence>
<proteinExistence type="predicted"/>
<dbReference type="PROSITE" id="PS50097">
    <property type="entry name" value="BTB"/>
    <property type="match status" value="1"/>
</dbReference>
<accession>A0A5E4MA04</accession>
<dbReference type="Pfam" id="PF00651">
    <property type="entry name" value="BTB"/>
    <property type="match status" value="1"/>
</dbReference>
<sequence>MNETIYAVKETKCIEDIEDPNRRRLTREVSTHTLNGFNDLRLNVKLCDASILLDNGDVYPIHRSVLSGTSDYFRILFTTTLHEGDYTEIILKTVESTTMELILQYIYMRQVDLNYDNVLDVMRTADYFSIDGLVQLCHEYLINYILGPENCVTLMQFGQYVLYV</sequence>
<dbReference type="Gene3D" id="3.30.710.10">
    <property type="entry name" value="Potassium Channel Kv1.1, Chain A"/>
    <property type="match status" value="1"/>
</dbReference>
<reference evidence="2 3" key="1">
    <citation type="submission" date="2019-08" db="EMBL/GenBank/DDBJ databases">
        <authorList>
            <person name="Alioto T."/>
            <person name="Alioto T."/>
            <person name="Gomez Garrido J."/>
        </authorList>
    </citation>
    <scope>NUCLEOTIDE SEQUENCE [LARGE SCALE GENOMIC DNA]</scope>
</reference>
<dbReference type="SUPFAM" id="SSF54695">
    <property type="entry name" value="POZ domain"/>
    <property type="match status" value="1"/>
</dbReference>
<gene>
    <name evidence="2" type="ORF">CINCED_3A009118</name>
</gene>
<protein>
    <submittedName>
        <fullName evidence="2">BTB/POZ domain,SKP1/BTB/POZ domain</fullName>
    </submittedName>
</protein>
<feature type="domain" description="BTB" evidence="1">
    <location>
        <begin position="47"/>
        <end position="115"/>
    </location>
</feature>
<name>A0A5E4MA04_9HEMI</name>
<evidence type="ECO:0000259" key="1">
    <source>
        <dbReference type="PROSITE" id="PS50097"/>
    </source>
</evidence>